<dbReference type="CDD" id="cd00757">
    <property type="entry name" value="ThiF_MoeB_HesA_family"/>
    <property type="match status" value="1"/>
</dbReference>
<gene>
    <name evidence="2" type="ORF">GBAR_LOCUS8182</name>
</gene>
<evidence type="ECO:0000259" key="1">
    <source>
        <dbReference type="Pfam" id="PF00899"/>
    </source>
</evidence>
<keyword evidence="2" id="KW-0548">Nucleotidyltransferase</keyword>
<sequence>MLTEVGEQGQAKLLDAKVLMVGAGGLGSPAGVYLGAAGVGHLGIIDSDVVELSNLQRQILHRTESVGTPKVQSATTTIKSLNPDINIIPYNLRLTADNVEEIFSEYDLIVDGCDNFATRYLVNDAAVLMNKPIVHGSIFQFEGQVSLFKPHEGPCYRCMYPIPPPPGLVPS</sequence>
<accession>A0AA35RKJ6</accession>
<keyword evidence="2" id="KW-0808">Transferase</keyword>
<dbReference type="InterPro" id="IPR035985">
    <property type="entry name" value="Ubiquitin-activating_enz"/>
</dbReference>
<organism evidence="2 3">
    <name type="scientific">Geodia barretti</name>
    <name type="common">Barrett's horny sponge</name>
    <dbReference type="NCBI Taxonomy" id="519541"/>
    <lineage>
        <taxon>Eukaryota</taxon>
        <taxon>Metazoa</taxon>
        <taxon>Porifera</taxon>
        <taxon>Demospongiae</taxon>
        <taxon>Heteroscleromorpha</taxon>
        <taxon>Tetractinellida</taxon>
        <taxon>Astrophorina</taxon>
        <taxon>Geodiidae</taxon>
        <taxon>Geodia</taxon>
    </lineage>
</organism>
<protein>
    <submittedName>
        <fullName evidence="2">Adenylyltransferase and sulfurtransferase MOCS3</fullName>
    </submittedName>
</protein>
<dbReference type="AlphaFoldDB" id="A0AA35RKJ6"/>
<dbReference type="GO" id="GO:0004792">
    <property type="term" value="F:thiosulfate-cyanide sulfurtransferase activity"/>
    <property type="evidence" value="ECO:0007669"/>
    <property type="project" value="TreeGrafter"/>
</dbReference>
<dbReference type="InterPro" id="IPR000594">
    <property type="entry name" value="ThiF_NAD_FAD-bd"/>
</dbReference>
<name>A0AA35RKJ6_GEOBA</name>
<dbReference type="EMBL" id="CASHTH010001217">
    <property type="protein sequence ID" value="CAI8012799.1"/>
    <property type="molecule type" value="Genomic_DNA"/>
</dbReference>
<dbReference type="GO" id="GO:0008641">
    <property type="term" value="F:ubiquitin-like modifier activating enzyme activity"/>
    <property type="evidence" value="ECO:0007669"/>
    <property type="project" value="InterPro"/>
</dbReference>
<keyword evidence="3" id="KW-1185">Reference proteome</keyword>
<proteinExistence type="predicted"/>
<dbReference type="Pfam" id="PF00899">
    <property type="entry name" value="ThiF"/>
    <property type="match status" value="1"/>
</dbReference>
<reference evidence="2" key="1">
    <citation type="submission" date="2023-03" db="EMBL/GenBank/DDBJ databases">
        <authorList>
            <person name="Steffen K."/>
            <person name="Cardenas P."/>
        </authorList>
    </citation>
    <scope>NUCLEOTIDE SEQUENCE</scope>
</reference>
<dbReference type="PANTHER" id="PTHR10953:SF102">
    <property type="entry name" value="ADENYLYLTRANSFERASE AND SULFURTRANSFERASE MOCS3"/>
    <property type="match status" value="1"/>
</dbReference>
<evidence type="ECO:0000313" key="3">
    <source>
        <dbReference type="Proteomes" id="UP001174909"/>
    </source>
</evidence>
<dbReference type="Proteomes" id="UP001174909">
    <property type="component" value="Unassembled WGS sequence"/>
</dbReference>
<dbReference type="InterPro" id="IPR045886">
    <property type="entry name" value="ThiF/MoeB/HesA"/>
</dbReference>
<comment type="caution">
    <text evidence="2">The sequence shown here is derived from an EMBL/GenBank/DDBJ whole genome shotgun (WGS) entry which is preliminary data.</text>
</comment>
<evidence type="ECO:0000313" key="2">
    <source>
        <dbReference type="EMBL" id="CAI8012799.1"/>
    </source>
</evidence>
<feature type="domain" description="THIF-type NAD/FAD binding fold" evidence="1">
    <location>
        <begin position="2"/>
        <end position="170"/>
    </location>
</feature>
<dbReference type="GO" id="GO:0016779">
    <property type="term" value="F:nucleotidyltransferase activity"/>
    <property type="evidence" value="ECO:0007669"/>
    <property type="project" value="UniProtKB-KW"/>
</dbReference>
<dbReference type="PANTHER" id="PTHR10953">
    <property type="entry name" value="UBIQUITIN-ACTIVATING ENZYME E1"/>
    <property type="match status" value="1"/>
</dbReference>
<dbReference type="GO" id="GO:0005829">
    <property type="term" value="C:cytosol"/>
    <property type="evidence" value="ECO:0007669"/>
    <property type="project" value="TreeGrafter"/>
</dbReference>
<dbReference type="Gene3D" id="3.40.50.720">
    <property type="entry name" value="NAD(P)-binding Rossmann-like Domain"/>
    <property type="match status" value="1"/>
</dbReference>
<dbReference type="GO" id="GO:0008146">
    <property type="term" value="F:sulfotransferase activity"/>
    <property type="evidence" value="ECO:0007669"/>
    <property type="project" value="TreeGrafter"/>
</dbReference>
<dbReference type="SUPFAM" id="SSF69572">
    <property type="entry name" value="Activating enzymes of the ubiquitin-like proteins"/>
    <property type="match status" value="1"/>
</dbReference>